<dbReference type="PANTHER" id="PTHR10332">
    <property type="entry name" value="EQUILIBRATIVE NUCLEOSIDE TRANSPORTER"/>
    <property type="match status" value="1"/>
</dbReference>
<feature type="transmembrane region" description="Helical" evidence="7">
    <location>
        <begin position="284"/>
        <end position="303"/>
    </location>
</feature>
<evidence type="ECO:0000256" key="1">
    <source>
        <dbReference type="ARBA" id="ARBA00004141"/>
    </source>
</evidence>
<evidence type="ECO:0000313" key="8">
    <source>
        <dbReference type="EMBL" id="KAH7372613.1"/>
    </source>
</evidence>
<protein>
    <submittedName>
        <fullName evidence="8">Uncharacterized protein</fullName>
    </submittedName>
</protein>
<dbReference type="GO" id="GO:0005337">
    <property type="term" value="F:nucleoside transmembrane transporter activity"/>
    <property type="evidence" value="ECO:0007669"/>
    <property type="project" value="InterPro"/>
</dbReference>
<evidence type="ECO:0000256" key="2">
    <source>
        <dbReference type="ARBA" id="ARBA00007965"/>
    </source>
</evidence>
<dbReference type="PRINTS" id="PR01130">
    <property type="entry name" value="DERENTRNSPRT"/>
</dbReference>
<evidence type="ECO:0000256" key="6">
    <source>
        <dbReference type="ARBA" id="ARBA00023136"/>
    </source>
</evidence>
<sequence length="405" mass="44158">MEAGDLSFPSGPPADTYGLTYGIFFLLGAGYLVPWNAFITAIDYFELLYPSRHIDYVFSIVYMVPSLICISLITFFGRRISATLRVNAGLVMFIIMLIVVPVMGAVFIKNAKGTEVTYIITVFAAALNGIADALVQGSIVGSASELPPRFMQAVMSGGAASGVLVSILRLISRAVMPQSQSGIEASAYLYFIVSTLIMIACIICYNLVDKLPVMKYYNKLKISNLDSKNSIHESTYLLESGSLSQENQSPSKIQAPTDFEAAKDAHETQGHITEDLHSSYFGDWYAIILALAYNLFDLIGKFLGGSSRFMILNKAFAVGGSFARVLFYLLFYLCLHGPNFFQSDAVVIISTSLLGLTNGYLTTILLIIAPKSVPLEEAEVTAFLMVMFLVVGLAAGSVLEWVWVL</sequence>
<dbReference type="AlphaFoldDB" id="A0A8T2STR6"/>
<evidence type="ECO:0000256" key="4">
    <source>
        <dbReference type="ARBA" id="ARBA00022692"/>
    </source>
</evidence>
<gene>
    <name evidence="8" type="ORF">KP509_17G013000</name>
</gene>
<keyword evidence="9" id="KW-1185">Reference proteome</keyword>
<feature type="transmembrane region" description="Helical" evidence="7">
    <location>
        <begin position="315"/>
        <end position="333"/>
    </location>
</feature>
<feature type="transmembrane region" description="Helical" evidence="7">
    <location>
        <begin position="345"/>
        <end position="368"/>
    </location>
</feature>
<accession>A0A8T2STR6</accession>
<dbReference type="OrthoDB" id="1856718at2759"/>
<keyword evidence="6 7" id="KW-0472">Membrane</keyword>
<keyword evidence="4 7" id="KW-0812">Transmembrane</keyword>
<keyword evidence="5 7" id="KW-1133">Transmembrane helix</keyword>
<feature type="transmembrane region" description="Helical" evidence="7">
    <location>
        <begin position="380"/>
        <end position="404"/>
    </location>
</feature>
<keyword evidence="3" id="KW-0813">Transport</keyword>
<dbReference type="Pfam" id="PF01733">
    <property type="entry name" value="Nucleoside_tran"/>
    <property type="match status" value="2"/>
</dbReference>
<evidence type="ECO:0000256" key="7">
    <source>
        <dbReference type="SAM" id="Phobius"/>
    </source>
</evidence>
<dbReference type="InterPro" id="IPR002259">
    <property type="entry name" value="Eqnu_transpt"/>
</dbReference>
<comment type="similarity">
    <text evidence="2">Belongs to the SLC29A/ENT transporter (TC 2.A.57) family.</text>
</comment>
<comment type="subcellular location">
    <subcellularLocation>
        <location evidence="1">Membrane</location>
        <topology evidence="1">Multi-pass membrane protein</topology>
    </subcellularLocation>
</comment>
<evidence type="ECO:0000313" key="9">
    <source>
        <dbReference type="Proteomes" id="UP000825935"/>
    </source>
</evidence>
<feature type="transmembrane region" description="Helical" evidence="7">
    <location>
        <begin position="56"/>
        <end position="76"/>
    </location>
</feature>
<evidence type="ECO:0000256" key="5">
    <source>
        <dbReference type="ARBA" id="ARBA00022989"/>
    </source>
</evidence>
<dbReference type="Proteomes" id="UP000825935">
    <property type="component" value="Chromosome 17"/>
</dbReference>
<dbReference type="PANTHER" id="PTHR10332:SF10">
    <property type="entry name" value="EQUILIBRATIVE NUCLEOSIDE TRANSPORTER 4"/>
    <property type="match status" value="1"/>
</dbReference>
<name>A0A8T2STR6_CERRI</name>
<feature type="transmembrane region" description="Helical" evidence="7">
    <location>
        <begin position="115"/>
        <end position="135"/>
    </location>
</feature>
<proteinExistence type="inferred from homology"/>
<dbReference type="GO" id="GO:0005886">
    <property type="term" value="C:plasma membrane"/>
    <property type="evidence" value="ECO:0007669"/>
    <property type="project" value="TreeGrafter"/>
</dbReference>
<feature type="transmembrane region" description="Helical" evidence="7">
    <location>
        <begin position="88"/>
        <end position="108"/>
    </location>
</feature>
<comment type="caution">
    <text evidence="8">The sequence shown here is derived from an EMBL/GenBank/DDBJ whole genome shotgun (WGS) entry which is preliminary data.</text>
</comment>
<organism evidence="8 9">
    <name type="scientific">Ceratopteris richardii</name>
    <name type="common">Triangle waterfern</name>
    <dbReference type="NCBI Taxonomy" id="49495"/>
    <lineage>
        <taxon>Eukaryota</taxon>
        <taxon>Viridiplantae</taxon>
        <taxon>Streptophyta</taxon>
        <taxon>Embryophyta</taxon>
        <taxon>Tracheophyta</taxon>
        <taxon>Polypodiopsida</taxon>
        <taxon>Polypodiidae</taxon>
        <taxon>Polypodiales</taxon>
        <taxon>Pteridineae</taxon>
        <taxon>Pteridaceae</taxon>
        <taxon>Parkerioideae</taxon>
        <taxon>Ceratopteris</taxon>
    </lineage>
</organism>
<dbReference type="PIRSF" id="PIRSF016379">
    <property type="entry name" value="ENT"/>
    <property type="match status" value="1"/>
</dbReference>
<dbReference type="EMBL" id="CM035422">
    <property type="protein sequence ID" value="KAH7372613.1"/>
    <property type="molecule type" value="Genomic_DNA"/>
</dbReference>
<feature type="transmembrane region" description="Helical" evidence="7">
    <location>
        <begin position="187"/>
        <end position="208"/>
    </location>
</feature>
<evidence type="ECO:0000256" key="3">
    <source>
        <dbReference type="ARBA" id="ARBA00022448"/>
    </source>
</evidence>
<feature type="transmembrane region" description="Helical" evidence="7">
    <location>
        <begin position="155"/>
        <end position="175"/>
    </location>
</feature>
<reference evidence="8" key="1">
    <citation type="submission" date="2021-08" db="EMBL/GenBank/DDBJ databases">
        <title>WGS assembly of Ceratopteris richardii.</title>
        <authorList>
            <person name="Marchant D.B."/>
            <person name="Chen G."/>
            <person name="Jenkins J."/>
            <person name="Shu S."/>
            <person name="Leebens-Mack J."/>
            <person name="Grimwood J."/>
            <person name="Schmutz J."/>
            <person name="Soltis P."/>
            <person name="Soltis D."/>
            <person name="Chen Z.-H."/>
        </authorList>
    </citation>
    <scope>NUCLEOTIDE SEQUENCE</scope>
    <source>
        <strain evidence="8">Whitten #5841</strain>
        <tissue evidence="8">Leaf</tissue>
    </source>
</reference>
<feature type="transmembrane region" description="Helical" evidence="7">
    <location>
        <begin position="20"/>
        <end position="44"/>
    </location>
</feature>